<comment type="caution">
    <text evidence="2">The sequence shown here is derived from an EMBL/GenBank/DDBJ whole genome shotgun (WGS) entry which is preliminary data.</text>
</comment>
<feature type="compositionally biased region" description="Low complexity" evidence="1">
    <location>
        <begin position="257"/>
        <end position="272"/>
    </location>
</feature>
<evidence type="ECO:0000256" key="1">
    <source>
        <dbReference type="SAM" id="MobiDB-lite"/>
    </source>
</evidence>
<name>A0AAN8XDB3_HALRR</name>
<dbReference type="AlphaFoldDB" id="A0AAN8XDB3"/>
<proteinExistence type="predicted"/>
<reference evidence="2 3" key="1">
    <citation type="submission" date="2023-11" db="EMBL/GenBank/DDBJ databases">
        <title>Halocaridina rubra genome assembly.</title>
        <authorList>
            <person name="Smith C."/>
        </authorList>
    </citation>
    <scope>NUCLEOTIDE SEQUENCE [LARGE SCALE GENOMIC DNA]</scope>
    <source>
        <strain evidence="2">EP-1</strain>
        <tissue evidence="2">Whole</tissue>
    </source>
</reference>
<evidence type="ECO:0000313" key="3">
    <source>
        <dbReference type="Proteomes" id="UP001381693"/>
    </source>
</evidence>
<dbReference type="Proteomes" id="UP001381693">
    <property type="component" value="Unassembled WGS sequence"/>
</dbReference>
<dbReference type="EMBL" id="JAXCGZ010005665">
    <property type="protein sequence ID" value="KAK7081242.1"/>
    <property type="molecule type" value="Genomic_DNA"/>
</dbReference>
<protein>
    <submittedName>
        <fullName evidence="2">Uncharacterized protein</fullName>
    </submittedName>
</protein>
<organism evidence="2 3">
    <name type="scientific">Halocaridina rubra</name>
    <name type="common">Hawaiian red shrimp</name>
    <dbReference type="NCBI Taxonomy" id="373956"/>
    <lineage>
        <taxon>Eukaryota</taxon>
        <taxon>Metazoa</taxon>
        <taxon>Ecdysozoa</taxon>
        <taxon>Arthropoda</taxon>
        <taxon>Crustacea</taxon>
        <taxon>Multicrustacea</taxon>
        <taxon>Malacostraca</taxon>
        <taxon>Eumalacostraca</taxon>
        <taxon>Eucarida</taxon>
        <taxon>Decapoda</taxon>
        <taxon>Pleocyemata</taxon>
        <taxon>Caridea</taxon>
        <taxon>Atyoidea</taxon>
        <taxon>Atyidae</taxon>
        <taxon>Halocaridina</taxon>
    </lineage>
</organism>
<keyword evidence="3" id="KW-1185">Reference proteome</keyword>
<feature type="region of interest" description="Disordered" evidence="1">
    <location>
        <begin position="184"/>
        <end position="284"/>
    </location>
</feature>
<gene>
    <name evidence="2" type="ORF">SK128_014403</name>
</gene>
<accession>A0AAN8XDB3</accession>
<feature type="compositionally biased region" description="Basic and acidic residues" evidence="1">
    <location>
        <begin position="12"/>
        <end position="21"/>
    </location>
</feature>
<evidence type="ECO:0000313" key="2">
    <source>
        <dbReference type="EMBL" id="KAK7081242.1"/>
    </source>
</evidence>
<sequence length="313" mass="35666">MGRWGWRGAQPEPREKLRVSRSDSYSDDYRITPELIHSDTGKNGHKMLRDVHKRHNHDCCSQDERCCYEGAPCCSQDERYYHVGAPRAYGPRKGRRSSSTGALSPRRRAMGGLEVVVVDEGRVDLRRQAPCTSCESCDTCDNYTSESVTRIELKNNLFTSPMHTAEFYDSPDSPYAYFDQHLSPVRGRESSPLRGRSPHRRLTHSDGSGGRRHLNTTGRPMSDGTGIHTRPSSRLPRSHGNTHKASMSPSRMPKMNATNRAPTARRTATTVRDSSRGRPLHRTNHANGKERLHYIIFVIVWKMYVNRFIPLEY</sequence>
<feature type="region of interest" description="Disordered" evidence="1">
    <location>
        <begin position="1"/>
        <end position="24"/>
    </location>
</feature>